<organism evidence="14 15">
    <name type="scientific">Candidatus Nomurabacteria bacterium GW2011_GWA1_46_11</name>
    <dbReference type="NCBI Taxonomy" id="1618732"/>
    <lineage>
        <taxon>Bacteria</taxon>
        <taxon>Candidatus Nomuraibacteriota</taxon>
    </lineage>
</organism>
<dbReference type="GO" id="GO:0008270">
    <property type="term" value="F:zinc ion binding"/>
    <property type="evidence" value="ECO:0007669"/>
    <property type="project" value="UniProtKB-KW"/>
</dbReference>
<dbReference type="InterPro" id="IPR013826">
    <property type="entry name" value="Topo_IA_cen_sub3"/>
</dbReference>
<feature type="region of interest" description="Disordered" evidence="11">
    <location>
        <begin position="803"/>
        <end position="835"/>
    </location>
</feature>
<feature type="domain" description="Toprim" evidence="12">
    <location>
        <begin position="8"/>
        <end position="119"/>
    </location>
</feature>
<dbReference type="InterPro" id="IPR034149">
    <property type="entry name" value="TOPRIM_TopoI"/>
</dbReference>
<evidence type="ECO:0000259" key="12">
    <source>
        <dbReference type="PROSITE" id="PS50880"/>
    </source>
</evidence>
<evidence type="ECO:0000256" key="9">
    <source>
        <dbReference type="ARBA" id="ARBA00023235"/>
    </source>
</evidence>
<dbReference type="PROSITE" id="PS00396">
    <property type="entry name" value="TOPO_IA_1"/>
    <property type="match status" value="1"/>
</dbReference>
<dbReference type="Pfam" id="PF01131">
    <property type="entry name" value="Topoisom_bac"/>
    <property type="match status" value="1"/>
</dbReference>
<accession>A0A0G1RNQ5</accession>
<dbReference type="Gene3D" id="2.70.20.10">
    <property type="entry name" value="Topoisomerase I, domain 3"/>
    <property type="match status" value="1"/>
</dbReference>
<dbReference type="InterPro" id="IPR023406">
    <property type="entry name" value="Topo_IA_AS"/>
</dbReference>
<feature type="site" description="Interaction with DNA" evidence="10">
    <location>
        <position position="333"/>
    </location>
</feature>
<dbReference type="SUPFAM" id="SSF56712">
    <property type="entry name" value="Prokaryotic type I DNA topoisomerase"/>
    <property type="match status" value="1"/>
</dbReference>
<feature type="site" description="Interaction with DNA" evidence="10">
    <location>
        <position position="177"/>
    </location>
</feature>
<feature type="site" description="Interaction with DNA" evidence="10">
    <location>
        <position position="176"/>
    </location>
</feature>
<dbReference type="CDD" id="cd03363">
    <property type="entry name" value="TOPRIM_TopoIA_TopoI"/>
    <property type="match status" value="1"/>
</dbReference>
<dbReference type="PROSITE" id="PS50880">
    <property type="entry name" value="TOPRIM"/>
    <property type="match status" value="1"/>
</dbReference>
<evidence type="ECO:0000256" key="8">
    <source>
        <dbReference type="ARBA" id="ARBA00023125"/>
    </source>
</evidence>
<evidence type="ECO:0000256" key="6">
    <source>
        <dbReference type="ARBA" id="ARBA00022842"/>
    </source>
</evidence>
<dbReference type="Gene3D" id="1.10.460.10">
    <property type="entry name" value="Topoisomerase I, domain 2"/>
    <property type="match status" value="1"/>
</dbReference>
<feature type="region of interest" description="Disordered" evidence="11">
    <location>
        <begin position="110"/>
        <end position="141"/>
    </location>
</feature>
<dbReference type="Pfam" id="PF01751">
    <property type="entry name" value="Toprim"/>
    <property type="match status" value="1"/>
</dbReference>
<dbReference type="Pfam" id="PF01396">
    <property type="entry name" value="Zn_ribbon_Top1"/>
    <property type="match status" value="3"/>
</dbReference>
<keyword evidence="4" id="KW-0863">Zinc-finger</keyword>
<evidence type="ECO:0000313" key="14">
    <source>
        <dbReference type="EMBL" id="KKU22550.1"/>
    </source>
</evidence>
<dbReference type="SMART" id="SM00436">
    <property type="entry name" value="TOP1Bc"/>
    <property type="match status" value="1"/>
</dbReference>
<dbReference type="PRINTS" id="PR00417">
    <property type="entry name" value="PRTPISMRASEI"/>
</dbReference>
<proteinExistence type="inferred from homology"/>
<protein>
    <recommendedName>
        <fullName evidence="10">DNA topoisomerase 1</fullName>
        <ecNumber evidence="10">5.6.2.1</ecNumber>
    </recommendedName>
    <alternativeName>
        <fullName evidence="10">DNA topoisomerase I</fullName>
    </alternativeName>
</protein>
<feature type="compositionally biased region" description="Low complexity" evidence="11">
    <location>
        <begin position="823"/>
        <end position="835"/>
    </location>
</feature>
<feature type="region of interest" description="Interaction with DNA" evidence="10">
    <location>
        <begin position="200"/>
        <end position="205"/>
    </location>
</feature>
<comment type="function">
    <text evidence="10">Releases the supercoiling and torsional tension of DNA, which is introduced during the DNA replication and transcription, by transiently cleaving and rejoining one strand of the DNA duplex. Introduces a single-strand break via transesterification at a target site in duplex DNA. The scissile phosphodiester is attacked by the catalytic tyrosine of the enzyme, resulting in the formation of a DNA-(5'-phosphotyrosyl)-enzyme intermediate and the expulsion of a 3'-OH DNA strand. The free DNA strand then undergoes passage around the unbroken strand, thus removing DNA supercoils. Finally, in the religation step, the DNA 3'-OH attacks the covalent intermediate to expel the active-site tyrosine and restore the DNA phosphodiester backbone.</text>
</comment>
<evidence type="ECO:0000256" key="4">
    <source>
        <dbReference type="ARBA" id="ARBA00022771"/>
    </source>
</evidence>
<evidence type="ECO:0000313" key="15">
    <source>
        <dbReference type="Proteomes" id="UP000034107"/>
    </source>
</evidence>
<feature type="compositionally biased region" description="Low complexity" evidence="11">
    <location>
        <begin position="122"/>
        <end position="136"/>
    </location>
</feature>
<keyword evidence="7 10" id="KW-0799">Topoisomerase</keyword>
<feature type="active site" description="O-(5'-phospho-DNA)-tyrosine intermediate" evidence="10">
    <location>
        <position position="331"/>
    </location>
</feature>
<dbReference type="InterPro" id="IPR028612">
    <property type="entry name" value="Topoisom_1_IA"/>
</dbReference>
<evidence type="ECO:0000256" key="2">
    <source>
        <dbReference type="ARBA" id="ARBA00009446"/>
    </source>
</evidence>
<keyword evidence="8 10" id="KW-0238">DNA-binding</keyword>
<sequence length="835" mass="93488">MLTDKADMQLVIVESPAKSRTIQKYLGPDYRVSASFGHVRDLPKSKLGINIEHDFEPSYLIPAKAKKVVAELKEEAQKADTVILATDPDREGEAIAWHLVKALGLESDTDTQMHANNTNGNSRHSSSDSSHSSSDSSHSRRVQRVVFHEITKHAIEKAVEHPRELDQNLVDAQQARRVLDRLVGYKLSPFLWKKIRSGLSAGRVQSVAVRLVVEREREIQKFVAQEYWSVEALLSKKGEDKSFKARLVKVGEKSIDRLGIKNETEAKKITAELEGAEYKVASVTKKEVSRSPSPPFTTSTLQQEASRKLGFSAKQTMTLAQRLYETGIITYMRTDSLNISDIALAQAKEVITKEFGKQYALDAPRFYKNKSKGAQEAHEAIRPTDLSRLSETLSAGTDPGQRKLYDLIWKRTIACQMAPAVLDQTAIDINASSNLSPNTYHLFRANGQIIKFDGFIRAYTETRDEGDEDEEGNYAEGVLPDLTEEEILNFMELLRGQHFTEPPARFTDATLVKTLEAAGVGRPSTYAPTLATIQDRGYVEKIEKKYHPTEIGFLVNDMLVENFPEVIDINFTSHIEEELDDIAEGKLGWVPVIKEFWEPFSKNLKEKIESVEKLTEISDTLCSHCSKPMLIKFGRFGKFMACPDDPKITQPLPEEAAKIKELGEKTKDERCPICGKDMKVTRGRFGYFLGCIDYPACKGIKKILTKTGFKCPNCLAQRDSSSRAESRDSTQNASPSTMSSGPNGSPQASSGQSNQNLIGDIVEKKSRGRGKVFYACSRWPDCNFLMSKKPESEEELQEALEVWKLKPQKPARKYPVKGKKKTPQSSSETPETTNV</sequence>
<comment type="similarity">
    <text evidence="2 10">Belongs to the type IA topoisomerase family.</text>
</comment>
<dbReference type="NCBIfam" id="TIGR01051">
    <property type="entry name" value="topA_bact"/>
    <property type="match status" value="1"/>
</dbReference>
<dbReference type="EC" id="5.6.2.1" evidence="10"/>
<dbReference type="InterPro" id="IPR013824">
    <property type="entry name" value="Topo_IA_cen_sub1"/>
</dbReference>
<keyword evidence="3" id="KW-0479">Metal-binding</keyword>
<dbReference type="GO" id="GO:0006265">
    <property type="term" value="P:DNA topological change"/>
    <property type="evidence" value="ECO:0007669"/>
    <property type="project" value="UniProtKB-UniRule"/>
</dbReference>
<feature type="site" description="Interaction with DNA" evidence="10">
    <location>
        <position position="185"/>
    </location>
</feature>
<dbReference type="SMART" id="SM00437">
    <property type="entry name" value="TOP1Ac"/>
    <property type="match status" value="1"/>
</dbReference>
<dbReference type="GO" id="GO:0003677">
    <property type="term" value="F:DNA binding"/>
    <property type="evidence" value="ECO:0007669"/>
    <property type="project" value="UniProtKB-KW"/>
</dbReference>
<feature type="site" description="Interaction with DNA" evidence="10">
    <location>
        <position position="38"/>
    </location>
</feature>
<comment type="caution">
    <text evidence="14">The sequence shown here is derived from an EMBL/GenBank/DDBJ whole genome shotgun (WGS) entry which is preliminary data.</text>
</comment>
<dbReference type="GO" id="GO:0003917">
    <property type="term" value="F:DNA topoisomerase type I (single strand cut, ATP-independent) activity"/>
    <property type="evidence" value="ECO:0007669"/>
    <property type="project" value="UniProtKB-UniRule"/>
</dbReference>
<dbReference type="Gene3D" id="3.40.50.140">
    <property type="match status" value="1"/>
</dbReference>
<feature type="compositionally biased region" description="Basic residues" evidence="11">
    <location>
        <begin position="806"/>
        <end position="822"/>
    </location>
</feature>
<evidence type="ECO:0000256" key="1">
    <source>
        <dbReference type="ARBA" id="ARBA00000213"/>
    </source>
</evidence>
<evidence type="ECO:0000256" key="11">
    <source>
        <dbReference type="SAM" id="MobiDB-lite"/>
    </source>
</evidence>
<comment type="catalytic activity">
    <reaction evidence="1 10">
        <text>ATP-independent breakage of single-stranded DNA, followed by passage and rejoining.</text>
        <dbReference type="EC" id="5.6.2.1"/>
    </reaction>
</comment>
<dbReference type="InterPro" id="IPR013497">
    <property type="entry name" value="Topo_IA_cen"/>
</dbReference>
<evidence type="ECO:0000256" key="7">
    <source>
        <dbReference type="ARBA" id="ARBA00023029"/>
    </source>
</evidence>
<dbReference type="GO" id="GO:0005694">
    <property type="term" value="C:chromosome"/>
    <property type="evidence" value="ECO:0007669"/>
    <property type="project" value="InterPro"/>
</dbReference>
<keyword evidence="6" id="KW-0460">Magnesium</keyword>
<feature type="site" description="Interaction with DNA" evidence="10">
    <location>
        <position position="536"/>
    </location>
</feature>
<dbReference type="InterPro" id="IPR013498">
    <property type="entry name" value="Topo_IA_Znf"/>
</dbReference>
<gene>
    <name evidence="10" type="primary">topA</name>
    <name evidence="14" type="ORF">UX31_C0001G0068</name>
</gene>
<keyword evidence="5" id="KW-0862">Zinc</keyword>
<dbReference type="InterPro" id="IPR005733">
    <property type="entry name" value="TopoI_bac-type"/>
</dbReference>
<dbReference type="PANTHER" id="PTHR42785:SF1">
    <property type="entry name" value="DNA TOPOISOMERASE"/>
    <property type="match status" value="1"/>
</dbReference>
<dbReference type="SUPFAM" id="SSF57783">
    <property type="entry name" value="Zinc beta-ribbon"/>
    <property type="match status" value="2"/>
</dbReference>
<keyword evidence="9 10" id="KW-0413">Isomerase</keyword>
<dbReference type="InterPro" id="IPR013825">
    <property type="entry name" value="Topo_IA_cen_sub2"/>
</dbReference>
<dbReference type="Gene3D" id="1.10.290.10">
    <property type="entry name" value="Topoisomerase I, domain 4"/>
    <property type="match status" value="1"/>
</dbReference>
<dbReference type="Proteomes" id="UP000034107">
    <property type="component" value="Unassembled WGS sequence"/>
</dbReference>
<evidence type="ECO:0000256" key="5">
    <source>
        <dbReference type="ARBA" id="ARBA00022833"/>
    </source>
</evidence>
<dbReference type="InterPro" id="IPR023405">
    <property type="entry name" value="Topo_IA_core_domain"/>
</dbReference>
<feature type="site" description="Interaction with DNA" evidence="10">
    <location>
        <position position="180"/>
    </location>
</feature>
<dbReference type="PATRIC" id="fig|1618732.3.peg.71"/>
<dbReference type="EMBL" id="LCLS01000001">
    <property type="protein sequence ID" value="KKU22550.1"/>
    <property type="molecule type" value="Genomic_DNA"/>
</dbReference>
<name>A0A0G1RNQ5_9BACT</name>
<evidence type="ECO:0000256" key="10">
    <source>
        <dbReference type="HAMAP-Rule" id="MF_00952"/>
    </source>
</evidence>
<evidence type="ECO:0000259" key="13">
    <source>
        <dbReference type="PROSITE" id="PS52039"/>
    </source>
</evidence>
<dbReference type="HAMAP" id="MF_00952">
    <property type="entry name" value="Topoisom_1_prok"/>
    <property type="match status" value="1"/>
</dbReference>
<evidence type="ECO:0000256" key="3">
    <source>
        <dbReference type="ARBA" id="ARBA00022723"/>
    </source>
</evidence>
<feature type="site" description="Interaction with DNA" evidence="10">
    <location>
        <position position="192"/>
    </location>
</feature>
<feature type="region of interest" description="Disordered" evidence="11">
    <location>
        <begin position="721"/>
        <end position="754"/>
    </location>
</feature>
<feature type="compositionally biased region" description="Polar residues" evidence="11">
    <location>
        <begin position="730"/>
        <end position="754"/>
    </location>
</feature>
<dbReference type="InterPro" id="IPR003601">
    <property type="entry name" value="Topo_IA_2"/>
</dbReference>
<dbReference type="InterPro" id="IPR006171">
    <property type="entry name" value="TOPRIM_dom"/>
</dbReference>
<comment type="subunit">
    <text evidence="10">Monomer.</text>
</comment>
<feature type="compositionally biased region" description="Polar residues" evidence="11">
    <location>
        <begin position="110"/>
        <end position="121"/>
    </location>
</feature>
<dbReference type="InterPro" id="IPR003602">
    <property type="entry name" value="Topo_IA_DNA-bd_dom"/>
</dbReference>
<dbReference type="SMART" id="SM00493">
    <property type="entry name" value="TOPRIM"/>
    <property type="match status" value="1"/>
</dbReference>
<feature type="domain" description="Topo IA-type catalytic" evidence="13">
    <location>
        <begin position="166"/>
        <end position="604"/>
    </location>
</feature>
<reference evidence="14 15" key="1">
    <citation type="journal article" date="2015" name="Nature">
        <title>rRNA introns, odd ribosomes, and small enigmatic genomes across a large radiation of phyla.</title>
        <authorList>
            <person name="Brown C.T."/>
            <person name="Hug L.A."/>
            <person name="Thomas B.C."/>
            <person name="Sharon I."/>
            <person name="Castelle C.J."/>
            <person name="Singh A."/>
            <person name="Wilkins M.J."/>
            <person name="Williams K.H."/>
            <person name="Banfield J.F."/>
        </authorList>
    </citation>
    <scope>NUCLEOTIDE SEQUENCE [LARGE SCALE GENOMIC DNA]</scope>
</reference>
<dbReference type="CDD" id="cd00186">
    <property type="entry name" value="TOP1Ac"/>
    <property type="match status" value="1"/>
</dbReference>
<dbReference type="PANTHER" id="PTHR42785">
    <property type="entry name" value="DNA TOPOISOMERASE, TYPE IA, CORE"/>
    <property type="match status" value="1"/>
</dbReference>
<dbReference type="PROSITE" id="PS52039">
    <property type="entry name" value="TOPO_IA_2"/>
    <property type="match status" value="1"/>
</dbReference>
<dbReference type="InterPro" id="IPR000380">
    <property type="entry name" value="Topo_IA"/>
</dbReference>
<dbReference type="Gene3D" id="3.30.65.10">
    <property type="entry name" value="Bacterial Topoisomerase I, domain 1"/>
    <property type="match status" value="2"/>
</dbReference>
<dbReference type="AlphaFoldDB" id="A0A0G1RNQ5"/>